<dbReference type="EMBL" id="JBHLWM010000001">
    <property type="protein sequence ID" value="MFC0239154.1"/>
    <property type="molecule type" value="Genomic_DNA"/>
</dbReference>
<proteinExistence type="predicted"/>
<protein>
    <submittedName>
        <fullName evidence="2">DUF3551 domain-containing protein</fullName>
    </submittedName>
</protein>
<keyword evidence="1" id="KW-0732">Signal</keyword>
<dbReference type="InterPro" id="IPR021937">
    <property type="entry name" value="DUF3551"/>
</dbReference>
<keyword evidence="3" id="KW-1185">Reference proteome</keyword>
<evidence type="ECO:0000256" key="1">
    <source>
        <dbReference type="SAM" id="SignalP"/>
    </source>
</evidence>
<organism evidence="2 3">
    <name type="scientific">Rhodopseudomonas telluris</name>
    <dbReference type="NCBI Taxonomy" id="644215"/>
    <lineage>
        <taxon>Bacteria</taxon>
        <taxon>Pseudomonadati</taxon>
        <taxon>Pseudomonadota</taxon>
        <taxon>Alphaproteobacteria</taxon>
        <taxon>Hyphomicrobiales</taxon>
        <taxon>Nitrobacteraceae</taxon>
        <taxon>Rhodopseudomonas</taxon>
    </lineage>
</organism>
<dbReference type="Proteomes" id="UP001589775">
    <property type="component" value="Unassembled WGS sequence"/>
</dbReference>
<gene>
    <name evidence="2" type="ORF">ACFFJ6_01695</name>
</gene>
<evidence type="ECO:0000313" key="2">
    <source>
        <dbReference type="EMBL" id="MFC0239154.1"/>
    </source>
</evidence>
<evidence type="ECO:0000313" key="3">
    <source>
        <dbReference type="Proteomes" id="UP001589775"/>
    </source>
</evidence>
<accession>A0ABV6ELR4</accession>
<reference evidence="2 3" key="1">
    <citation type="submission" date="2024-09" db="EMBL/GenBank/DDBJ databases">
        <authorList>
            <person name="Sun Q."/>
            <person name="Mori K."/>
        </authorList>
    </citation>
    <scope>NUCLEOTIDE SEQUENCE [LARGE SCALE GENOMIC DNA]</scope>
    <source>
        <strain evidence="2 3">KCTC 23279</strain>
    </source>
</reference>
<name>A0ABV6ELR4_9BRAD</name>
<feature type="chain" id="PRO_5045533656" evidence="1">
    <location>
        <begin position="23"/>
        <end position="77"/>
    </location>
</feature>
<comment type="caution">
    <text evidence="2">The sequence shown here is derived from an EMBL/GenBank/DDBJ whole genome shotgun (WGS) entry which is preliminary data.</text>
</comment>
<dbReference type="Pfam" id="PF12071">
    <property type="entry name" value="DUF3551"/>
    <property type="match status" value="1"/>
</dbReference>
<dbReference type="RefSeq" id="WP_378383695.1">
    <property type="nucleotide sequence ID" value="NZ_JBHLWM010000001.1"/>
</dbReference>
<feature type="signal peptide" evidence="1">
    <location>
        <begin position="1"/>
        <end position="22"/>
    </location>
</feature>
<sequence length="77" mass="7871">MKKLLMLSVVGVGMLTASAASAASYKWCVDYGTADALECEYRTLAACRASASGVGGECTVNPRLLLGNTGAAQPTAR</sequence>